<dbReference type="InterPro" id="IPR046960">
    <property type="entry name" value="PPR_At4g14850-like_plant"/>
</dbReference>
<evidence type="ECO:0000313" key="5">
    <source>
        <dbReference type="EMBL" id="PIN10647.1"/>
    </source>
</evidence>
<organism evidence="5 6">
    <name type="scientific">Handroanthus impetiginosus</name>
    <dbReference type="NCBI Taxonomy" id="429701"/>
    <lineage>
        <taxon>Eukaryota</taxon>
        <taxon>Viridiplantae</taxon>
        <taxon>Streptophyta</taxon>
        <taxon>Embryophyta</taxon>
        <taxon>Tracheophyta</taxon>
        <taxon>Spermatophyta</taxon>
        <taxon>Magnoliopsida</taxon>
        <taxon>eudicotyledons</taxon>
        <taxon>Gunneridae</taxon>
        <taxon>Pentapetalae</taxon>
        <taxon>asterids</taxon>
        <taxon>lamiids</taxon>
        <taxon>Lamiales</taxon>
        <taxon>Bignoniaceae</taxon>
        <taxon>Crescentiina</taxon>
        <taxon>Tabebuia alliance</taxon>
        <taxon>Handroanthus</taxon>
    </lineage>
</organism>
<dbReference type="STRING" id="429701.A0A2G9GZD5"/>
<dbReference type="InterPro" id="IPR011990">
    <property type="entry name" value="TPR-like_helical_dom_sf"/>
</dbReference>
<keyword evidence="4" id="KW-0472">Membrane</keyword>
<dbReference type="PROSITE" id="PS51375">
    <property type="entry name" value="PPR"/>
    <property type="match status" value="5"/>
</dbReference>
<dbReference type="Pfam" id="PF13041">
    <property type="entry name" value="PPR_2"/>
    <property type="match status" value="3"/>
</dbReference>
<feature type="repeat" description="PPR" evidence="2">
    <location>
        <begin position="271"/>
        <end position="305"/>
    </location>
</feature>
<dbReference type="PANTHER" id="PTHR47926:SF510">
    <property type="entry name" value="PENTATRICOPEPTIDE REPEAT-CONTAINING PROTEIN"/>
    <property type="match status" value="1"/>
</dbReference>
<feature type="repeat" description="PPR" evidence="2">
    <location>
        <begin position="170"/>
        <end position="204"/>
    </location>
</feature>
<keyword evidence="4" id="KW-0812">Transmembrane</keyword>
<evidence type="ECO:0000256" key="4">
    <source>
        <dbReference type="SAM" id="Phobius"/>
    </source>
</evidence>
<feature type="region of interest" description="Disordered" evidence="3">
    <location>
        <begin position="1"/>
        <end position="36"/>
    </location>
</feature>
<evidence type="ECO:0000256" key="3">
    <source>
        <dbReference type="SAM" id="MobiDB-lite"/>
    </source>
</evidence>
<evidence type="ECO:0000256" key="1">
    <source>
        <dbReference type="ARBA" id="ARBA00022737"/>
    </source>
</evidence>
<dbReference type="NCBIfam" id="TIGR00756">
    <property type="entry name" value="PPR"/>
    <property type="match status" value="5"/>
</dbReference>
<dbReference type="OrthoDB" id="185373at2759"/>
<name>A0A2G9GZD5_9LAMI</name>
<dbReference type="FunFam" id="1.25.40.10:FF:000184">
    <property type="entry name" value="Pentatricopeptide repeat-containing protein, chloroplastic"/>
    <property type="match status" value="1"/>
</dbReference>
<dbReference type="GO" id="GO:0009451">
    <property type="term" value="P:RNA modification"/>
    <property type="evidence" value="ECO:0007669"/>
    <property type="project" value="InterPro"/>
</dbReference>
<feature type="compositionally biased region" description="Pro residues" evidence="3">
    <location>
        <begin position="18"/>
        <end position="29"/>
    </location>
</feature>
<dbReference type="Pfam" id="PF20431">
    <property type="entry name" value="E_motif"/>
    <property type="match status" value="1"/>
</dbReference>
<comment type="caution">
    <text evidence="5">The sequence shown here is derived from an EMBL/GenBank/DDBJ whole genome shotgun (WGS) entry which is preliminary data.</text>
</comment>
<feature type="repeat" description="PPR" evidence="2">
    <location>
        <begin position="240"/>
        <end position="270"/>
    </location>
</feature>
<reference evidence="6" key="1">
    <citation type="journal article" date="2018" name="Gigascience">
        <title>Genome assembly of the Pink Ipe (Handroanthus impetiginosus, Bignoniaceae), a highly valued, ecologically keystone Neotropical timber forest tree.</title>
        <authorList>
            <person name="Silva-Junior O.B."/>
            <person name="Grattapaglia D."/>
            <person name="Novaes E."/>
            <person name="Collevatti R.G."/>
        </authorList>
    </citation>
    <scope>NUCLEOTIDE SEQUENCE [LARGE SCALE GENOMIC DNA]</scope>
    <source>
        <strain evidence="6">cv. UFG-1</strain>
    </source>
</reference>
<dbReference type="AlphaFoldDB" id="A0A2G9GZD5"/>
<keyword evidence="1" id="KW-0677">Repeat</keyword>
<feature type="repeat" description="PPR" evidence="2">
    <location>
        <begin position="35"/>
        <end position="69"/>
    </location>
</feature>
<accession>A0A2G9GZD5</accession>
<dbReference type="InterPro" id="IPR046848">
    <property type="entry name" value="E_motif"/>
</dbReference>
<dbReference type="Gene3D" id="1.25.40.10">
    <property type="entry name" value="Tetratricopeptide repeat domain"/>
    <property type="match status" value="3"/>
</dbReference>
<feature type="transmembrane region" description="Helical" evidence="4">
    <location>
        <begin position="206"/>
        <end position="228"/>
    </location>
</feature>
<feature type="repeat" description="PPR" evidence="2">
    <location>
        <begin position="139"/>
        <end position="169"/>
    </location>
</feature>
<evidence type="ECO:0000313" key="6">
    <source>
        <dbReference type="Proteomes" id="UP000231279"/>
    </source>
</evidence>
<dbReference type="GO" id="GO:0003723">
    <property type="term" value="F:RNA binding"/>
    <property type="evidence" value="ECO:0007669"/>
    <property type="project" value="InterPro"/>
</dbReference>
<sequence>MSIPAFTAAPVKIQQRSSPPPPPQPPPSNSPLEATTASWTSSIAHHCRNGRLSKAVSQFTRMRTSGIEPNHVTFVTLFSGCAHFPSQGSLLGPSIHGYARKMGLDVDNVMVGTAVIDMYSKFGEMGLARLCFDHMGIRNKVSWNTIINGYMRNGELEEAIKLFDEMPARDAVSWTVLIDGFVKKGRFEGALEWFQEMQMLGMKPDFVTMVAVLSAVANLGTVGLGMWLHRFILMHDFRDNIRINNSLIDMYCKCGCVEFACQVFNNMPKRSLVSWNSIIGGLACNARAEEALNYFLLMHNDGLKPDGMSFTGALTACSHAGLVDEGLKLFESMTQVYKIPPRIEHYGCIVDLYSRSGRLKEALQVVKNMPMKPNEVVIGSLLAACRTFDELMNYIYNLYPTGDFNFVLLSNIYAAMGSWGGASKMRKKMKDLGVQKRPGISSVEVNGVIHEFMAGDRSHSDTESIYMMLDHLSHELRASSHALEVEFQELIPF</sequence>
<protein>
    <submittedName>
        <fullName evidence="5">Uncharacterized protein</fullName>
    </submittedName>
</protein>
<dbReference type="PANTHER" id="PTHR47926">
    <property type="entry name" value="PENTATRICOPEPTIDE REPEAT-CONTAINING PROTEIN"/>
    <property type="match status" value="1"/>
</dbReference>
<dbReference type="FunFam" id="1.25.40.10:FF:000348">
    <property type="entry name" value="Pentatricopeptide repeat-containing protein chloroplastic"/>
    <property type="match status" value="1"/>
</dbReference>
<dbReference type="Proteomes" id="UP000231279">
    <property type="component" value="Unassembled WGS sequence"/>
</dbReference>
<gene>
    <name evidence="5" type="ORF">CDL12_16768</name>
</gene>
<evidence type="ECO:0000256" key="2">
    <source>
        <dbReference type="PROSITE-ProRule" id="PRU00708"/>
    </source>
</evidence>
<proteinExistence type="predicted"/>
<dbReference type="Pfam" id="PF01535">
    <property type="entry name" value="PPR"/>
    <property type="match status" value="4"/>
</dbReference>
<dbReference type="EMBL" id="NKXS01003167">
    <property type="protein sequence ID" value="PIN10647.1"/>
    <property type="molecule type" value="Genomic_DNA"/>
</dbReference>
<keyword evidence="6" id="KW-1185">Reference proteome</keyword>
<keyword evidence="4" id="KW-1133">Transmembrane helix</keyword>
<dbReference type="InterPro" id="IPR002885">
    <property type="entry name" value="PPR_rpt"/>
</dbReference>